<dbReference type="Pfam" id="PF01844">
    <property type="entry name" value="HNH"/>
    <property type="match status" value="1"/>
</dbReference>
<feature type="domain" description="HNH nuclease" evidence="1">
    <location>
        <begin position="61"/>
        <end position="109"/>
    </location>
</feature>
<dbReference type="GO" id="GO:0004519">
    <property type="term" value="F:endonuclease activity"/>
    <property type="evidence" value="ECO:0007669"/>
    <property type="project" value="InterPro"/>
</dbReference>
<dbReference type="InterPro" id="IPR052892">
    <property type="entry name" value="NA-targeting_endonuclease"/>
</dbReference>
<dbReference type="InterPro" id="IPR003615">
    <property type="entry name" value="HNH_nuc"/>
</dbReference>
<accession>A0A644ZEM9</accession>
<name>A0A644ZEM9_9ZZZZ</name>
<dbReference type="InterPro" id="IPR002711">
    <property type="entry name" value="HNH"/>
</dbReference>
<dbReference type="PANTHER" id="PTHR33877">
    <property type="entry name" value="SLL1193 PROTEIN"/>
    <property type="match status" value="1"/>
</dbReference>
<reference evidence="2" key="1">
    <citation type="submission" date="2019-08" db="EMBL/GenBank/DDBJ databases">
        <authorList>
            <person name="Kucharzyk K."/>
            <person name="Murdoch R.W."/>
            <person name="Higgins S."/>
            <person name="Loffler F."/>
        </authorList>
    </citation>
    <scope>NUCLEOTIDE SEQUENCE</scope>
</reference>
<dbReference type="GO" id="GO:0003676">
    <property type="term" value="F:nucleic acid binding"/>
    <property type="evidence" value="ECO:0007669"/>
    <property type="project" value="InterPro"/>
</dbReference>
<sequence>MATTSRATLGEELAWHYANLARADMAVSQKVERFSIIHHMIRAKLYKGLVSGTMGVRSFFDDEKFKIEKNRCSYCDSADALSVDHLIPRKKLGSDYSENLILACRHCNSSKRERDMLTWLHSQGKFPSLMLLRRYLKLIYFFCQDHGLMDIRMEDAFDMELPFDLKNMAANLVPLYSPSQLSLEKIIAFPIRHRSQTIIGDATK</sequence>
<dbReference type="EMBL" id="VSSQ01008599">
    <property type="protein sequence ID" value="MPM39316.1"/>
    <property type="molecule type" value="Genomic_DNA"/>
</dbReference>
<dbReference type="CDD" id="cd00085">
    <property type="entry name" value="HNHc"/>
    <property type="match status" value="1"/>
</dbReference>
<dbReference type="Gene3D" id="1.10.30.50">
    <property type="match status" value="1"/>
</dbReference>
<proteinExistence type="predicted"/>
<dbReference type="GO" id="GO:0008270">
    <property type="term" value="F:zinc ion binding"/>
    <property type="evidence" value="ECO:0007669"/>
    <property type="project" value="InterPro"/>
</dbReference>
<evidence type="ECO:0000313" key="2">
    <source>
        <dbReference type="EMBL" id="MPM39316.1"/>
    </source>
</evidence>
<protein>
    <recommendedName>
        <fullName evidence="1">HNH nuclease domain-containing protein</fullName>
    </recommendedName>
</protein>
<gene>
    <name evidence="2" type="ORF">SDC9_85949</name>
</gene>
<organism evidence="2">
    <name type="scientific">bioreactor metagenome</name>
    <dbReference type="NCBI Taxonomy" id="1076179"/>
    <lineage>
        <taxon>unclassified sequences</taxon>
        <taxon>metagenomes</taxon>
        <taxon>ecological metagenomes</taxon>
    </lineage>
</organism>
<dbReference type="PANTHER" id="PTHR33877:SF1">
    <property type="entry name" value="TYPE IV METHYL-DIRECTED RESTRICTION ENZYME ECOKMCRA"/>
    <property type="match status" value="1"/>
</dbReference>
<dbReference type="SMART" id="SM00507">
    <property type="entry name" value="HNHc"/>
    <property type="match status" value="1"/>
</dbReference>
<dbReference type="AlphaFoldDB" id="A0A644ZEM9"/>
<evidence type="ECO:0000259" key="1">
    <source>
        <dbReference type="SMART" id="SM00507"/>
    </source>
</evidence>
<comment type="caution">
    <text evidence="2">The sequence shown here is derived from an EMBL/GenBank/DDBJ whole genome shotgun (WGS) entry which is preliminary data.</text>
</comment>